<keyword evidence="1" id="KW-0472">Membrane</keyword>
<dbReference type="EMBL" id="KT897279">
    <property type="protein sequence ID" value="ALT05707.1"/>
    <property type="molecule type" value="Genomic_DNA"/>
</dbReference>
<name>A0A126JIT9_CLOBO</name>
<evidence type="ECO:0000256" key="1">
    <source>
        <dbReference type="SAM" id="Phobius"/>
    </source>
</evidence>
<keyword evidence="2" id="KW-0614">Plasmid</keyword>
<geneLocation type="plasmid" evidence="2">
    <name>pSWKR38E2</name>
</geneLocation>
<keyword evidence="1" id="KW-1133">Transmembrane helix</keyword>
<protein>
    <submittedName>
        <fullName evidence="2">Uncharacterized protein</fullName>
    </submittedName>
</protein>
<feature type="transmembrane region" description="Helical" evidence="1">
    <location>
        <begin position="35"/>
        <end position="62"/>
    </location>
</feature>
<organism evidence="2">
    <name type="scientific">Clostridium botulinum</name>
    <dbReference type="NCBI Taxonomy" id="1491"/>
    <lineage>
        <taxon>Bacteria</taxon>
        <taxon>Bacillati</taxon>
        <taxon>Bacillota</taxon>
        <taxon>Clostridia</taxon>
        <taxon>Eubacteriales</taxon>
        <taxon>Clostridiaceae</taxon>
        <taxon>Clostridium</taxon>
    </lineage>
</organism>
<reference evidence="2" key="1">
    <citation type="journal article" date="2016" name="Genome Biol. Evol.">
        <title>Evolution of chromosomal Clostridium botulinum type E neurotoxin gene clusters: evidence provided by their rare plasmid borne counterparts.</title>
        <authorList>
            <person name="Carter A.T."/>
            <person name="Austin J.W."/>
            <person name="Weedmark K.A."/>
            <person name="Peck M.W."/>
        </authorList>
    </citation>
    <scope>NUCLEOTIDE SEQUENCE</scope>
    <source>
        <strain evidence="2">SWKR38E2</strain>
        <plasmid evidence="2">pSWKR38E2</plasmid>
    </source>
</reference>
<accession>A0A126JIT9</accession>
<sequence length="104" mass="11619">MIPIYVLLSYCIRPVSSLHTSISLKSKISWLSKICLLNSSFCLSLKSLTPFVILLLLIDFLPSSFFLSLDLAASLNNKPPTTIIKIAHITNTIIPILYFPLLLK</sequence>
<dbReference type="AlphaFoldDB" id="A0A126JIT9"/>
<keyword evidence="1" id="KW-0812">Transmembrane</keyword>
<evidence type="ECO:0000313" key="2">
    <source>
        <dbReference type="EMBL" id="ALT05707.1"/>
    </source>
</evidence>
<proteinExistence type="predicted"/>
<feature type="transmembrane region" description="Helical" evidence="1">
    <location>
        <begin position="82"/>
        <end position="103"/>
    </location>
</feature>